<keyword evidence="3" id="KW-0378">Hydrolase</keyword>
<evidence type="ECO:0000313" key="4">
    <source>
        <dbReference type="Proteomes" id="UP000448867"/>
    </source>
</evidence>
<dbReference type="SUPFAM" id="SSF101386">
    <property type="entry name" value="all-alpha NTP pyrophosphatases"/>
    <property type="match status" value="2"/>
</dbReference>
<dbReference type="Proteomes" id="UP000448867">
    <property type="component" value="Unassembled WGS sequence"/>
</dbReference>
<protein>
    <submittedName>
        <fullName evidence="3">Nucleoside triphosphate pyrophosphohydrolase</fullName>
        <ecNumber evidence="3">3.6.1.9</ecNumber>
    </submittedName>
</protein>
<dbReference type="PANTHER" id="PTHR30522">
    <property type="entry name" value="NUCLEOSIDE TRIPHOSPHATE PYROPHOSPHOHYDROLASE"/>
    <property type="match status" value="1"/>
</dbReference>
<dbReference type="InterPro" id="IPR035996">
    <property type="entry name" value="4pyrrol_Methylase_sf"/>
</dbReference>
<dbReference type="FunFam" id="1.10.287.1080:FF:000003">
    <property type="entry name" value="Nucleoside triphosphate pyrophosphohydrolase"/>
    <property type="match status" value="1"/>
</dbReference>
<dbReference type="GO" id="GO:0046061">
    <property type="term" value="P:dATP catabolic process"/>
    <property type="evidence" value="ECO:0007669"/>
    <property type="project" value="TreeGrafter"/>
</dbReference>
<proteinExistence type="predicted"/>
<dbReference type="InterPro" id="IPR004518">
    <property type="entry name" value="MazG-like_dom"/>
</dbReference>
<dbReference type="InterPro" id="IPR048011">
    <property type="entry name" value="NTP-PPase_MazG-like_C"/>
</dbReference>
<dbReference type="GO" id="GO:0046047">
    <property type="term" value="P:TTP catabolic process"/>
    <property type="evidence" value="ECO:0007669"/>
    <property type="project" value="TreeGrafter"/>
</dbReference>
<dbReference type="PIRSF" id="PIRSF002845">
    <property type="entry name" value="Ttrprl_mtas_MazG"/>
    <property type="match status" value="1"/>
</dbReference>
<sequence length="488" mass="55415">MGKITVIGLGAGDLDQLPYGIYNTLLSAEHLYLRTEKHPVVEELKQQMGKFQTFDAVYEKHSGFPEVYQEIKEILLLAAEENNVVYAVPGHPLIAEQSVQLLLHEENPSIEVEIAGGQSFLDASFTALKIDPVEGFQLLDAMSFSSGELNLRSHILICQVYDQMVASEVKLTLMEQLPDEYEVVIVTAAGSSGEVLQRVPLYELDRAAGVNNLTSVYVPPVKDESLLYHKFDSFREIVAELRGPDGCPWDKEQTHESLKKYMIEECYEVLEAIDEEDEEHLAEELGDVLLQVVLHAQIGEDNGMFSIEDVIRTVSEKMIRRHPHVFHGTEVESSEEALSNWDEIKKQEKRDKGQTESLLSSVAASLPALSKAYHLQKKAAKAGFDWPEAAPIWSKVEEELNEFREEIEKPDGSPRRAKKEFGDILFSLVNMARYYKIEPEEALLSANQIFSKRFSYIEEQAAVTRRKLEDMTLQEMDELWEKAKTFEQ</sequence>
<dbReference type="Gene3D" id="1.10.287.1080">
    <property type="entry name" value="MazG-like"/>
    <property type="match status" value="2"/>
</dbReference>
<accession>A0A7X2J021</accession>
<dbReference type="FunFam" id="1.10.287.1080:FF:000001">
    <property type="entry name" value="Nucleoside triphosphate pyrophosphohydrolase"/>
    <property type="match status" value="1"/>
</dbReference>
<dbReference type="InterPro" id="IPR024180">
    <property type="entry name" value="Tetrapyrrole_Mease/MazG_pred"/>
</dbReference>
<dbReference type="GO" id="GO:0046052">
    <property type="term" value="P:UTP catabolic process"/>
    <property type="evidence" value="ECO:0007669"/>
    <property type="project" value="TreeGrafter"/>
</dbReference>
<dbReference type="NCBIfam" id="NF007113">
    <property type="entry name" value="PRK09562.1"/>
    <property type="match status" value="1"/>
</dbReference>
<comment type="caution">
    <text evidence="3">The sequence shown here is derived from an EMBL/GenBank/DDBJ whole genome shotgun (WGS) entry which is preliminary data.</text>
</comment>
<dbReference type="GO" id="GO:0046076">
    <property type="term" value="P:dTTP catabolic process"/>
    <property type="evidence" value="ECO:0007669"/>
    <property type="project" value="TreeGrafter"/>
</dbReference>
<dbReference type="OrthoDB" id="9808939at2"/>
<dbReference type="Pfam" id="PF03819">
    <property type="entry name" value="MazG"/>
    <property type="match status" value="1"/>
</dbReference>
<dbReference type="InterPro" id="IPR048015">
    <property type="entry name" value="NTP-PPase_MazG-like_N"/>
</dbReference>
<dbReference type="AlphaFoldDB" id="A0A7X2J021"/>
<dbReference type="InterPro" id="IPR000878">
    <property type="entry name" value="4pyrrol_Mease"/>
</dbReference>
<feature type="domain" description="NTP pyrophosphohydrolase MazG-like" evidence="2">
    <location>
        <begin position="253"/>
        <end position="326"/>
    </location>
</feature>
<dbReference type="Gene3D" id="3.40.1010.10">
    <property type="entry name" value="Cobalt-precorrin-4 Transmethylase, Domain 1"/>
    <property type="match status" value="1"/>
</dbReference>
<dbReference type="GO" id="GO:0008168">
    <property type="term" value="F:methyltransferase activity"/>
    <property type="evidence" value="ECO:0007669"/>
    <property type="project" value="InterPro"/>
</dbReference>
<dbReference type="Pfam" id="PF00590">
    <property type="entry name" value="TP_methylase"/>
    <property type="match status" value="1"/>
</dbReference>
<organism evidence="3 4">
    <name type="scientific">Metabacillus lacus</name>
    <dbReference type="NCBI Taxonomy" id="1983721"/>
    <lineage>
        <taxon>Bacteria</taxon>
        <taxon>Bacillati</taxon>
        <taxon>Bacillota</taxon>
        <taxon>Bacilli</taxon>
        <taxon>Bacillales</taxon>
        <taxon>Bacillaceae</taxon>
        <taxon>Metabacillus</taxon>
    </lineage>
</organism>
<dbReference type="PANTHER" id="PTHR30522:SF0">
    <property type="entry name" value="NUCLEOSIDE TRIPHOSPHATE PYROPHOSPHOHYDROLASE"/>
    <property type="match status" value="1"/>
</dbReference>
<dbReference type="EC" id="3.6.1.9" evidence="3"/>
<dbReference type="GO" id="GO:0047429">
    <property type="term" value="F:nucleoside triphosphate diphosphatase activity"/>
    <property type="evidence" value="ECO:0007669"/>
    <property type="project" value="UniProtKB-EC"/>
</dbReference>
<reference evidence="3 4" key="1">
    <citation type="submission" date="2019-11" db="EMBL/GenBank/DDBJ databases">
        <title>Bacillus lacus genome.</title>
        <authorList>
            <person name="Allen C.J."/>
            <person name="Newman J.D."/>
        </authorList>
    </citation>
    <scope>NUCLEOTIDE SEQUENCE [LARGE SCALE GENOMIC DNA]</scope>
    <source>
        <strain evidence="3 4">KCTC 33946</strain>
    </source>
</reference>
<feature type="domain" description="Tetrapyrrole methylase" evidence="1">
    <location>
        <begin position="3"/>
        <end position="205"/>
    </location>
</feature>
<dbReference type="CDD" id="cd11528">
    <property type="entry name" value="NTP-PPase_MazG_Nterm"/>
    <property type="match status" value="1"/>
</dbReference>
<keyword evidence="4" id="KW-1185">Reference proteome</keyword>
<dbReference type="InterPro" id="IPR014777">
    <property type="entry name" value="4pyrrole_Mease_sub1"/>
</dbReference>
<evidence type="ECO:0000313" key="3">
    <source>
        <dbReference type="EMBL" id="MRX72962.1"/>
    </source>
</evidence>
<gene>
    <name evidence="3" type="primary">mazG</name>
    <name evidence="3" type="ORF">GJU40_12500</name>
</gene>
<name>A0A7X2J021_9BACI</name>
<evidence type="ECO:0000259" key="1">
    <source>
        <dbReference type="Pfam" id="PF00590"/>
    </source>
</evidence>
<dbReference type="EMBL" id="WKKI01000024">
    <property type="protein sequence ID" value="MRX72962.1"/>
    <property type="molecule type" value="Genomic_DNA"/>
</dbReference>
<dbReference type="SUPFAM" id="SSF53790">
    <property type="entry name" value="Tetrapyrrole methylase"/>
    <property type="match status" value="1"/>
</dbReference>
<dbReference type="InterPro" id="IPR011551">
    <property type="entry name" value="NTP_PyrPHydrolase_MazG"/>
</dbReference>
<dbReference type="RefSeq" id="WP_154308155.1">
    <property type="nucleotide sequence ID" value="NZ_WKKI01000024.1"/>
</dbReference>
<dbReference type="NCBIfam" id="TIGR00444">
    <property type="entry name" value="mazG"/>
    <property type="match status" value="1"/>
</dbReference>
<dbReference type="GO" id="GO:0006203">
    <property type="term" value="P:dGTP catabolic process"/>
    <property type="evidence" value="ECO:0007669"/>
    <property type="project" value="TreeGrafter"/>
</dbReference>
<dbReference type="InterPro" id="IPR035013">
    <property type="entry name" value="YabN_N"/>
</dbReference>
<dbReference type="GO" id="GO:0006950">
    <property type="term" value="P:response to stress"/>
    <property type="evidence" value="ECO:0007669"/>
    <property type="project" value="UniProtKB-ARBA"/>
</dbReference>
<evidence type="ECO:0000259" key="2">
    <source>
        <dbReference type="Pfam" id="PF03819"/>
    </source>
</evidence>
<dbReference type="CDD" id="cd11529">
    <property type="entry name" value="NTP-PPase_MazG_Cterm"/>
    <property type="match status" value="1"/>
</dbReference>
<dbReference type="CDD" id="cd11723">
    <property type="entry name" value="YabN_N_like"/>
    <property type="match status" value="1"/>
</dbReference>
<dbReference type="GO" id="GO:0046081">
    <property type="term" value="P:dUTP catabolic process"/>
    <property type="evidence" value="ECO:0007669"/>
    <property type="project" value="TreeGrafter"/>
</dbReference>